<evidence type="ECO:0000256" key="9">
    <source>
        <dbReference type="ARBA" id="ARBA00023315"/>
    </source>
</evidence>
<dbReference type="STRING" id="307507.A0A2V0NP58"/>
<protein>
    <recommendedName>
        <fullName evidence="11">S-acyltransferase</fullName>
        <ecNumber evidence="11">2.3.1.225</ecNumber>
    </recommendedName>
    <alternativeName>
        <fullName evidence="11">Palmitoyltransferase</fullName>
    </alternativeName>
</protein>
<dbReference type="PROSITE" id="PS50216">
    <property type="entry name" value="DHHC"/>
    <property type="match status" value="1"/>
</dbReference>
<dbReference type="EC" id="2.3.1.225" evidence="11"/>
<evidence type="ECO:0000313" key="14">
    <source>
        <dbReference type="EMBL" id="GBF89059.1"/>
    </source>
</evidence>
<sequence>MGRGAICWRGLQRWQSSDRAGPDVLTGYVALITVVAIVEPLRGLPWWMSALMALLGCASVALLRLTYAADPGRIPPRAEKDPVVCLLEQGLPVPGAAPGEYSRDARGVWLRAERPPGWRGPSASKYCATCNVWRPPRAHHCGECGACVELFDHHCGVVGNCVGAGTHRFFAAFLLAAQLGSAVMAGGAAWRLRRRGFPGSPEASTQAETWLLLFLGVVGAYHVAVLIFADMHAAFFALDITTKDLLRNSRLCTNPPCCPGGRSPTRLARGLFARCCAPIRWRARPLRGSDDGSGGGGGGGAGREAARLAADGSPSATQRLLGQEGAAAAGSGVNGGGAPDGAPPV</sequence>
<dbReference type="GO" id="GO:0005783">
    <property type="term" value="C:endoplasmic reticulum"/>
    <property type="evidence" value="ECO:0007669"/>
    <property type="project" value="TreeGrafter"/>
</dbReference>
<dbReference type="GO" id="GO:0005794">
    <property type="term" value="C:Golgi apparatus"/>
    <property type="evidence" value="ECO:0007669"/>
    <property type="project" value="TreeGrafter"/>
</dbReference>
<evidence type="ECO:0000313" key="15">
    <source>
        <dbReference type="Proteomes" id="UP000247498"/>
    </source>
</evidence>
<evidence type="ECO:0000256" key="11">
    <source>
        <dbReference type="RuleBase" id="RU079119"/>
    </source>
</evidence>
<evidence type="ECO:0000259" key="13">
    <source>
        <dbReference type="Pfam" id="PF01529"/>
    </source>
</evidence>
<comment type="caution">
    <text evidence="14">The sequence shown here is derived from an EMBL/GenBank/DDBJ whole genome shotgun (WGS) entry which is preliminary data.</text>
</comment>
<dbReference type="Proteomes" id="UP000247498">
    <property type="component" value="Unassembled WGS sequence"/>
</dbReference>
<organism evidence="14 15">
    <name type="scientific">Raphidocelis subcapitata</name>
    <dbReference type="NCBI Taxonomy" id="307507"/>
    <lineage>
        <taxon>Eukaryota</taxon>
        <taxon>Viridiplantae</taxon>
        <taxon>Chlorophyta</taxon>
        <taxon>core chlorophytes</taxon>
        <taxon>Chlorophyceae</taxon>
        <taxon>CS clade</taxon>
        <taxon>Sphaeropleales</taxon>
        <taxon>Selenastraceae</taxon>
        <taxon>Raphidocelis</taxon>
    </lineage>
</organism>
<evidence type="ECO:0000256" key="6">
    <source>
        <dbReference type="ARBA" id="ARBA00023136"/>
    </source>
</evidence>
<proteinExistence type="inferred from homology"/>
<evidence type="ECO:0000256" key="10">
    <source>
        <dbReference type="ARBA" id="ARBA00048048"/>
    </source>
</evidence>
<dbReference type="AlphaFoldDB" id="A0A2V0NP58"/>
<name>A0A2V0NP58_9CHLO</name>
<accession>A0A2V0NP58</accession>
<evidence type="ECO:0000256" key="4">
    <source>
        <dbReference type="ARBA" id="ARBA00022692"/>
    </source>
</evidence>
<comment type="similarity">
    <text evidence="2 11">Belongs to the DHHC palmitoyltransferase family.</text>
</comment>
<evidence type="ECO:0000256" key="1">
    <source>
        <dbReference type="ARBA" id="ARBA00004127"/>
    </source>
</evidence>
<dbReference type="PANTHER" id="PTHR22883:SF43">
    <property type="entry name" value="PALMITOYLTRANSFERASE APP"/>
    <property type="match status" value="1"/>
</dbReference>
<evidence type="ECO:0000256" key="7">
    <source>
        <dbReference type="ARBA" id="ARBA00023139"/>
    </source>
</evidence>
<keyword evidence="6 11" id="KW-0472">Membrane</keyword>
<feature type="region of interest" description="Disordered" evidence="12">
    <location>
        <begin position="287"/>
        <end position="345"/>
    </location>
</feature>
<dbReference type="Pfam" id="PF01529">
    <property type="entry name" value="DHHC"/>
    <property type="match status" value="1"/>
</dbReference>
<feature type="domain" description="Palmitoyltransferase DHHC" evidence="13">
    <location>
        <begin position="124"/>
        <end position="245"/>
    </location>
</feature>
<dbReference type="InterPro" id="IPR001594">
    <property type="entry name" value="Palmitoyltrfase_DHHC"/>
</dbReference>
<evidence type="ECO:0000256" key="3">
    <source>
        <dbReference type="ARBA" id="ARBA00022679"/>
    </source>
</evidence>
<dbReference type="PANTHER" id="PTHR22883">
    <property type="entry name" value="ZINC FINGER DHHC DOMAIN CONTAINING PROTEIN"/>
    <property type="match status" value="1"/>
</dbReference>
<comment type="domain">
    <text evidence="11">The DHHC domain is required for palmitoyltransferase activity.</text>
</comment>
<keyword evidence="9 11" id="KW-0012">Acyltransferase</keyword>
<reference evidence="14 15" key="1">
    <citation type="journal article" date="2018" name="Sci. Rep.">
        <title>Raphidocelis subcapitata (=Pseudokirchneriella subcapitata) provides an insight into genome evolution and environmental adaptations in the Sphaeropleales.</title>
        <authorList>
            <person name="Suzuki S."/>
            <person name="Yamaguchi H."/>
            <person name="Nakajima N."/>
            <person name="Kawachi M."/>
        </authorList>
    </citation>
    <scope>NUCLEOTIDE SEQUENCE [LARGE SCALE GENOMIC DNA]</scope>
    <source>
        <strain evidence="14 15">NIES-35</strain>
    </source>
</reference>
<keyword evidence="15" id="KW-1185">Reference proteome</keyword>
<feature type="transmembrane region" description="Helical" evidence="11">
    <location>
        <begin position="210"/>
        <end position="238"/>
    </location>
</feature>
<dbReference type="InterPro" id="IPR039859">
    <property type="entry name" value="PFA4/ZDH16/20/ERF2-like"/>
</dbReference>
<keyword evidence="5 11" id="KW-1133">Transmembrane helix</keyword>
<keyword evidence="7" id="KW-0564">Palmitate</keyword>
<feature type="transmembrane region" description="Helical" evidence="11">
    <location>
        <begin position="169"/>
        <end position="190"/>
    </location>
</feature>
<dbReference type="GO" id="GO:0019706">
    <property type="term" value="F:protein-cysteine S-palmitoyltransferase activity"/>
    <property type="evidence" value="ECO:0007669"/>
    <property type="project" value="UniProtKB-EC"/>
</dbReference>
<evidence type="ECO:0000256" key="8">
    <source>
        <dbReference type="ARBA" id="ARBA00023288"/>
    </source>
</evidence>
<keyword evidence="3 11" id="KW-0808">Transferase</keyword>
<dbReference type="GO" id="GO:0006612">
    <property type="term" value="P:protein targeting to membrane"/>
    <property type="evidence" value="ECO:0007669"/>
    <property type="project" value="TreeGrafter"/>
</dbReference>
<evidence type="ECO:0000256" key="5">
    <source>
        <dbReference type="ARBA" id="ARBA00022989"/>
    </source>
</evidence>
<keyword evidence="8" id="KW-0449">Lipoprotein</keyword>
<comment type="catalytic activity">
    <reaction evidence="10 11">
        <text>L-cysteinyl-[protein] + hexadecanoyl-CoA = S-hexadecanoyl-L-cysteinyl-[protein] + CoA</text>
        <dbReference type="Rhea" id="RHEA:36683"/>
        <dbReference type="Rhea" id="RHEA-COMP:10131"/>
        <dbReference type="Rhea" id="RHEA-COMP:11032"/>
        <dbReference type="ChEBI" id="CHEBI:29950"/>
        <dbReference type="ChEBI" id="CHEBI:57287"/>
        <dbReference type="ChEBI" id="CHEBI:57379"/>
        <dbReference type="ChEBI" id="CHEBI:74151"/>
        <dbReference type="EC" id="2.3.1.225"/>
    </reaction>
</comment>
<feature type="transmembrane region" description="Helical" evidence="11">
    <location>
        <begin position="20"/>
        <end position="38"/>
    </location>
</feature>
<comment type="subcellular location">
    <subcellularLocation>
        <location evidence="1">Endomembrane system</location>
        <topology evidence="1">Multi-pass membrane protein</topology>
    </subcellularLocation>
</comment>
<dbReference type="EMBL" id="BDRX01000008">
    <property type="protein sequence ID" value="GBF89059.1"/>
    <property type="molecule type" value="Genomic_DNA"/>
</dbReference>
<evidence type="ECO:0000256" key="12">
    <source>
        <dbReference type="SAM" id="MobiDB-lite"/>
    </source>
</evidence>
<dbReference type="OrthoDB" id="4096362at2759"/>
<feature type="compositionally biased region" description="Gly residues" evidence="12">
    <location>
        <begin position="291"/>
        <end position="302"/>
    </location>
</feature>
<evidence type="ECO:0000256" key="2">
    <source>
        <dbReference type="ARBA" id="ARBA00008574"/>
    </source>
</evidence>
<keyword evidence="4 11" id="KW-0812">Transmembrane</keyword>
<dbReference type="InParanoid" id="A0A2V0NP58"/>
<feature type="transmembrane region" description="Helical" evidence="11">
    <location>
        <begin position="44"/>
        <end position="67"/>
    </location>
</feature>
<gene>
    <name evidence="14" type="ORF">Rsub_01776</name>
</gene>